<dbReference type="EMBL" id="AZHE01000019">
    <property type="protein sequence ID" value="KHN95832.1"/>
    <property type="molecule type" value="Genomic_DNA"/>
</dbReference>
<dbReference type="PANTHER" id="PTHR28019">
    <property type="entry name" value="CELL MEMBRANE PROTEIN YLR413W-RELATED"/>
    <property type="match status" value="1"/>
</dbReference>
<feature type="transmembrane region" description="Helical" evidence="1">
    <location>
        <begin position="7"/>
        <end position="30"/>
    </location>
</feature>
<dbReference type="HOGENOM" id="CLU_064532_0_0_1"/>
<dbReference type="GeneID" id="63740649"/>
<sequence>MKPSVGQFVILLPVALAVVSFILSMLALFAGREPGFMEDYAVVRLNTSMVGHTFFGKGNKDDKDGEKKGGGGLLGGLTPRISIPGISSIPGGNVLGDVKDWVDDKTSGVKDKLNDITGSIADKIVKKIGIKEWYSLHIMDSCEGYFQPNSSSPNVELNVTKCTSSNPSHRLNLTELLDKELGIGPAKLNLADIKWPQGIQDTLDVLNNALLGLLIMYALGAGLSFVSAVGGVAAFLKPDMRIFALVNFVIGGLGFLSIFIGSIIVTVATSTGVGAVNKIGNPIGLSASRGTKFYALSWVSTGFMGFVMLFWMVRFCMIRRQRLFIREKPWS</sequence>
<protein>
    <submittedName>
        <fullName evidence="2">Actin cortical patch SUR7/pH-response regulator PalI</fullName>
    </submittedName>
</protein>
<dbReference type="GO" id="GO:0005886">
    <property type="term" value="C:plasma membrane"/>
    <property type="evidence" value="ECO:0007669"/>
    <property type="project" value="InterPro"/>
</dbReference>
<keyword evidence="1" id="KW-1133">Transmembrane helix</keyword>
<dbReference type="GO" id="GO:0051285">
    <property type="term" value="C:cell cortex of cell tip"/>
    <property type="evidence" value="ECO:0007669"/>
    <property type="project" value="TreeGrafter"/>
</dbReference>
<dbReference type="PANTHER" id="PTHR28019:SF7">
    <property type="entry name" value="SUR7 PROTEIN"/>
    <property type="match status" value="1"/>
</dbReference>
<reference evidence="2 3" key="1">
    <citation type="journal article" date="2014" name="Proc. Natl. Acad. Sci. U.S.A.">
        <title>Trajectory and genomic determinants of fungal-pathogen speciation and host adaptation.</title>
        <authorList>
            <person name="Hu X."/>
            <person name="Xiao G."/>
            <person name="Zheng P."/>
            <person name="Shang Y."/>
            <person name="Su Y."/>
            <person name="Zhang X."/>
            <person name="Liu X."/>
            <person name="Zhan S."/>
            <person name="St Leger R.J."/>
            <person name="Wang C."/>
        </authorList>
    </citation>
    <scope>NUCLEOTIDE SEQUENCE [LARGE SCALE GENOMIC DNA]</scope>
    <source>
        <strain evidence="2 3">ARSEF 1941</strain>
    </source>
</reference>
<comment type="caution">
    <text evidence="2">The sequence shown here is derived from an EMBL/GenBank/DDBJ whole genome shotgun (WGS) entry which is preliminary data.</text>
</comment>
<evidence type="ECO:0000256" key="1">
    <source>
        <dbReference type="SAM" id="Phobius"/>
    </source>
</evidence>
<feature type="transmembrane region" description="Helical" evidence="1">
    <location>
        <begin position="210"/>
        <end position="236"/>
    </location>
</feature>
<dbReference type="Proteomes" id="UP000030816">
    <property type="component" value="Unassembled WGS sequence"/>
</dbReference>
<accession>A0A0B2WQR6</accession>
<dbReference type="RefSeq" id="XP_040676898.1">
    <property type="nucleotide sequence ID" value="XM_040824992.1"/>
</dbReference>
<dbReference type="InterPro" id="IPR052413">
    <property type="entry name" value="SUR7_domain"/>
</dbReference>
<dbReference type="InterPro" id="IPR009571">
    <property type="entry name" value="SUR7/Rim9-like_fungi"/>
</dbReference>
<dbReference type="GO" id="GO:0031505">
    <property type="term" value="P:fungal-type cell wall organization"/>
    <property type="evidence" value="ECO:0007669"/>
    <property type="project" value="TreeGrafter"/>
</dbReference>
<dbReference type="STRING" id="1081103.A0A0B2WQR6"/>
<organism evidence="2 3">
    <name type="scientific">Metarhizium album (strain ARSEF 1941)</name>
    <dbReference type="NCBI Taxonomy" id="1081103"/>
    <lineage>
        <taxon>Eukaryota</taxon>
        <taxon>Fungi</taxon>
        <taxon>Dikarya</taxon>
        <taxon>Ascomycota</taxon>
        <taxon>Pezizomycotina</taxon>
        <taxon>Sordariomycetes</taxon>
        <taxon>Hypocreomycetidae</taxon>
        <taxon>Hypocreales</taxon>
        <taxon>Clavicipitaceae</taxon>
        <taxon>Metarhizium</taxon>
    </lineage>
</organism>
<keyword evidence="3" id="KW-1185">Reference proteome</keyword>
<gene>
    <name evidence="2" type="ORF">MAM_06194</name>
</gene>
<evidence type="ECO:0000313" key="2">
    <source>
        <dbReference type="EMBL" id="KHN95832.1"/>
    </source>
</evidence>
<feature type="transmembrane region" description="Helical" evidence="1">
    <location>
        <begin position="293"/>
        <end position="313"/>
    </location>
</feature>
<keyword evidence="1" id="KW-0472">Membrane</keyword>
<name>A0A0B2WQR6_METAS</name>
<dbReference type="OrthoDB" id="4159154at2759"/>
<evidence type="ECO:0000313" key="3">
    <source>
        <dbReference type="Proteomes" id="UP000030816"/>
    </source>
</evidence>
<dbReference type="Pfam" id="PF06687">
    <property type="entry name" value="SUR7"/>
    <property type="match status" value="1"/>
</dbReference>
<dbReference type="AlphaFoldDB" id="A0A0B2WQR6"/>
<keyword evidence="1" id="KW-0812">Transmembrane</keyword>
<proteinExistence type="predicted"/>
<feature type="transmembrane region" description="Helical" evidence="1">
    <location>
        <begin position="248"/>
        <end position="273"/>
    </location>
</feature>